<organism evidence="1 2">
    <name type="scientific">Labilithrix luteola</name>
    <dbReference type="NCBI Taxonomy" id="1391654"/>
    <lineage>
        <taxon>Bacteria</taxon>
        <taxon>Pseudomonadati</taxon>
        <taxon>Myxococcota</taxon>
        <taxon>Polyangia</taxon>
        <taxon>Polyangiales</taxon>
        <taxon>Labilitrichaceae</taxon>
        <taxon>Labilithrix</taxon>
    </lineage>
</organism>
<accession>A0A0K1Q0P8</accession>
<gene>
    <name evidence="1" type="ORF">AKJ09_05971</name>
</gene>
<dbReference type="STRING" id="1391654.AKJ09_05971"/>
<name>A0A0K1Q0P8_9BACT</name>
<evidence type="ECO:0000313" key="2">
    <source>
        <dbReference type="Proteomes" id="UP000064967"/>
    </source>
</evidence>
<evidence type="ECO:0000313" key="1">
    <source>
        <dbReference type="EMBL" id="AKU99307.1"/>
    </source>
</evidence>
<dbReference type="EMBL" id="CP012333">
    <property type="protein sequence ID" value="AKU99307.1"/>
    <property type="molecule type" value="Genomic_DNA"/>
</dbReference>
<protein>
    <submittedName>
        <fullName evidence="1">Uncharacterized protein</fullName>
    </submittedName>
</protein>
<dbReference type="AlphaFoldDB" id="A0A0K1Q0P8"/>
<dbReference type="KEGG" id="llu:AKJ09_05971"/>
<sequence>MGRSLAVVWYSLRSLRSLVRPFGLTLAPVPACGLGVAVEVDRLTRRLVAVAIAATRSS</sequence>
<dbReference type="Proteomes" id="UP000064967">
    <property type="component" value="Chromosome"/>
</dbReference>
<keyword evidence="2" id="KW-1185">Reference proteome</keyword>
<reference evidence="1 2" key="1">
    <citation type="submission" date="2015-08" db="EMBL/GenBank/DDBJ databases">
        <authorList>
            <person name="Babu N.S."/>
            <person name="Beckwith C.J."/>
            <person name="Beseler K.G."/>
            <person name="Brison A."/>
            <person name="Carone J.V."/>
            <person name="Caskin T.P."/>
            <person name="Diamond M."/>
            <person name="Durham M.E."/>
            <person name="Foxe J.M."/>
            <person name="Go M."/>
            <person name="Henderson B.A."/>
            <person name="Jones I.B."/>
            <person name="McGettigan J.A."/>
            <person name="Micheletti S.J."/>
            <person name="Nasrallah M.E."/>
            <person name="Ortiz D."/>
            <person name="Piller C.R."/>
            <person name="Privatt S.R."/>
            <person name="Schneider S.L."/>
            <person name="Sharp S."/>
            <person name="Smith T.C."/>
            <person name="Stanton J.D."/>
            <person name="Ullery H.E."/>
            <person name="Wilson R.J."/>
            <person name="Serrano M.G."/>
            <person name="Buck G."/>
            <person name="Lee V."/>
            <person name="Wang Y."/>
            <person name="Carvalho R."/>
            <person name="Voegtly L."/>
            <person name="Shi R."/>
            <person name="Duckworth R."/>
            <person name="Johnson A."/>
            <person name="Loviza R."/>
            <person name="Walstead R."/>
            <person name="Shah Z."/>
            <person name="Kiflezghi M."/>
            <person name="Wade K."/>
            <person name="Ball S.L."/>
            <person name="Bradley K.W."/>
            <person name="Asai D.J."/>
            <person name="Bowman C.A."/>
            <person name="Russell D.A."/>
            <person name="Pope W.H."/>
            <person name="Jacobs-Sera D."/>
            <person name="Hendrix R.W."/>
            <person name="Hatfull G.F."/>
        </authorList>
    </citation>
    <scope>NUCLEOTIDE SEQUENCE [LARGE SCALE GENOMIC DNA]</scope>
    <source>
        <strain evidence="1 2">DSM 27648</strain>
    </source>
</reference>
<proteinExistence type="predicted"/>